<gene>
    <name evidence="5" type="ORF">FPY71_00420</name>
</gene>
<dbReference type="CDD" id="cd01392">
    <property type="entry name" value="HTH_LacI"/>
    <property type="match status" value="1"/>
</dbReference>
<dbReference type="Pfam" id="PF13377">
    <property type="entry name" value="Peripla_BP_3"/>
    <property type="match status" value="1"/>
</dbReference>
<evidence type="ECO:0000256" key="1">
    <source>
        <dbReference type="ARBA" id="ARBA00023015"/>
    </source>
</evidence>
<feature type="domain" description="HTH lacI-type" evidence="4">
    <location>
        <begin position="36"/>
        <end position="90"/>
    </location>
</feature>
<dbReference type="Proteomes" id="UP000324738">
    <property type="component" value="Unassembled WGS sequence"/>
</dbReference>
<protein>
    <submittedName>
        <fullName evidence="5">LacI family DNA-binding transcriptional regulator</fullName>
    </submittedName>
</protein>
<dbReference type="AlphaFoldDB" id="A0A5B0E1I1"/>
<sequence>MIWKSLTVTSVFNYRFGLNHGFGMSKSANSASGGRITMDELAALAGVSPATVSRVYSAPDRVSEATRSAVLSVAERHGFHPNRLAGSLRNSKTRIVGIIVPSLTTSFFAQTLQSLSRALEAMDYRLMVCSHDYDLDREEQLLQTLLEWSPSAIVTTGTAHTRRSLRLMLDAPCPIVEMWDLADNPVDTIVGFSNREVGVAVAHHLWRSGRRNLAFVGRSLERDQRGAARCSAFVDTIEQLGGQRPQVIALPDQSTSSGGAEAFARLAIRGDIDAVAFSNDILALGGLAEAQRLGISVPQDIAVVGYGDLEFAPSLNPALTTVRLPQKQIGEQVAAILAQRFANGSSENNKIDLGFELVIRASG</sequence>
<comment type="caution">
    <text evidence="5">The sequence shown here is derived from an EMBL/GenBank/DDBJ whole genome shotgun (WGS) entry which is preliminary data.</text>
</comment>
<organism evidence="5 6">
    <name type="scientific">Aureimonas fodinaquatilis</name>
    <dbReference type="NCBI Taxonomy" id="2565783"/>
    <lineage>
        <taxon>Bacteria</taxon>
        <taxon>Pseudomonadati</taxon>
        <taxon>Pseudomonadota</taxon>
        <taxon>Alphaproteobacteria</taxon>
        <taxon>Hyphomicrobiales</taxon>
        <taxon>Aurantimonadaceae</taxon>
        <taxon>Aureimonas</taxon>
    </lineage>
</organism>
<dbReference type="InterPro" id="IPR046335">
    <property type="entry name" value="LacI/GalR-like_sensor"/>
</dbReference>
<keyword evidence="1" id="KW-0805">Transcription regulation</keyword>
<name>A0A5B0E1I1_9HYPH</name>
<dbReference type="GO" id="GO:0003700">
    <property type="term" value="F:DNA-binding transcription factor activity"/>
    <property type="evidence" value="ECO:0007669"/>
    <property type="project" value="TreeGrafter"/>
</dbReference>
<dbReference type="SMART" id="SM00354">
    <property type="entry name" value="HTH_LACI"/>
    <property type="match status" value="1"/>
</dbReference>
<dbReference type="OrthoDB" id="7946617at2"/>
<dbReference type="PANTHER" id="PTHR30146">
    <property type="entry name" value="LACI-RELATED TRANSCRIPTIONAL REPRESSOR"/>
    <property type="match status" value="1"/>
</dbReference>
<dbReference type="InterPro" id="IPR010982">
    <property type="entry name" value="Lambda_DNA-bd_dom_sf"/>
</dbReference>
<dbReference type="GO" id="GO:0000976">
    <property type="term" value="F:transcription cis-regulatory region binding"/>
    <property type="evidence" value="ECO:0007669"/>
    <property type="project" value="TreeGrafter"/>
</dbReference>
<evidence type="ECO:0000313" key="5">
    <source>
        <dbReference type="EMBL" id="KAA0971640.1"/>
    </source>
</evidence>
<keyword evidence="6" id="KW-1185">Reference proteome</keyword>
<evidence type="ECO:0000256" key="2">
    <source>
        <dbReference type="ARBA" id="ARBA00023125"/>
    </source>
</evidence>
<dbReference type="PROSITE" id="PS50932">
    <property type="entry name" value="HTH_LACI_2"/>
    <property type="match status" value="1"/>
</dbReference>
<dbReference type="CDD" id="cd01575">
    <property type="entry name" value="PBP1_GntR"/>
    <property type="match status" value="1"/>
</dbReference>
<dbReference type="InterPro" id="IPR000843">
    <property type="entry name" value="HTH_LacI"/>
</dbReference>
<dbReference type="Pfam" id="PF00356">
    <property type="entry name" value="LacI"/>
    <property type="match status" value="1"/>
</dbReference>
<dbReference type="Gene3D" id="1.10.260.40">
    <property type="entry name" value="lambda repressor-like DNA-binding domains"/>
    <property type="match status" value="1"/>
</dbReference>
<dbReference type="SUPFAM" id="SSF53822">
    <property type="entry name" value="Periplasmic binding protein-like I"/>
    <property type="match status" value="1"/>
</dbReference>
<evidence type="ECO:0000256" key="3">
    <source>
        <dbReference type="ARBA" id="ARBA00023163"/>
    </source>
</evidence>
<dbReference type="SUPFAM" id="SSF47413">
    <property type="entry name" value="lambda repressor-like DNA-binding domains"/>
    <property type="match status" value="1"/>
</dbReference>
<proteinExistence type="predicted"/>
<reference evidence="5 6" key="1">
    <citation type="submission" date="2019-08" db="EMBL/GenBank/DDBJ databases">
        <title>Aureimonas fodiniaquatilis sp. nov., isolated from a coal mine wastewater.</title>
        <authorList>
            <person name="Kim W."/>
        </authorList>
    </citation>
    <scope>NUCLEOTIDE SEQUENCE [LARGE SCALE GENOMIC DNA]</scope>
    <source>
        <strain evidence="5 6">CAU 1482</strain>
    </source>
</reference>
<dbReference type="InterPro" id="IPR028082">
    <property type="entry name" value="Peripla_BP_I"/>
</dbReference>
<keyword evidence="2 5" id="KW-0238">DNA-binding</keyword>
<dbReference type="EMBL" id="VTWH01000001">
    <property type="protein sequence ID" value="KAA0971640.1"/>
    <property type="molecule type" value="Genomic_DNA"/>
</dbReference>
<keyword evidence="3" id="KW-0804">Transcription</keyword>
<evidence type="ECO:0000259" key="4">
    <source>
        <dbReference type="PROSITE" id="PS50932"/>
    </source>
</evidence>
<dbReference type="Gene3D" id="3.40.50.2300">
    <property type="match status" value="2"/>
</dbReference>
<accession>A0A5B0E1I1</accession>
<dbReference type="PANTHER" id="PTHR30146:SF33">
    <property type="entry name" value="TRANSCRIPTIONAL REGULATOR"/>
    <property type="match status" value="1"/>
</dbReference>
<evidence type="ECO:0000313" key="6">
    <source>
        <dbReference type="Proteomes" id="UP000324738"/>
    </source>
</evidence>